<comment type="cofactor">
    <cofactor evidence="1">
        <name>pyridoxal 5'-phosphate</name>
        <dbReference type="ChEBI" id="CHEBI:597326"/>
    </cofactor>
</comment>
<comment type="similarity">
    <text evidence="2">Belongs to the class-V pyridoxal-phosphate-dependent aminotransferase family. Csd subfamily.</text>
</comment>
<dbReference type="InterPro" id="IPR010969">
    <property type="entry name" value="Cys_dSase-rel_unknwn_funct"/>
</dbReference>
<evidence type="ECO:0000256" key="4">
    <source>
        <dbReference type="ARBA" id="ARBA00022898"/>
    </source>
</evidence>
<name>A0A378NR10_9FIRM</name>
<comment type="catalytic activity">
    <reaction evidence="5">
        <text>(sulfur carrier)-H + L-cysteine = (sulfur carrier)-SH + L-alanine</text>
        <dbReference type="Rhea" id="RHEA:43892"/>
        <dbReference type="Rhea" id="RHEA-COMP:14737"/>
        <dbReference type="Rhea" id="RHEA-COMP:14739"/>
        <dbReference type="ChEBI" id="CHEBI:29917"/>
        <dbReference type="ChEBI" id="CHEBI:35235"/>
        <dbReference type="ChEBI" id="CHEBI:57972"/>
        <dbReference type="ChEBI" id="CHEBI:64428"/>
        <dbReference type="EC" id="2.8.1.7"/>
    </reaction>
</comment>
<dbReference type="InterPro" id="IPR016454">
    <property type="entry name" value="Cysteine_dSase"/>
</dbReference>
<dbReference type="InterPro" id="IPR015422">
    <property type="entry name" value="PyrdxlP-dep_Trfase_small"/>
</dbReference>
<dbReference type="InterPro" id="IPR015424">
    <property type="entry name" value="PyrdxlP-dep_Trfase"/>
</dbReference>
<evidence type="ECO:0000256" key="1">
    <source>
        <dbReference type="ARBA" id="ARBA00001933"/>
    </source>
</evidence>
<dbReference type="PIRSF" id="PIRSF005572">
    <property type="entry name" value="NifS"/>
    <property type="match status" value="1"/>
</dbReference>
<dbReference type="Pfam" id="PF00266">
    <property type="entry name" value="Aminotran_5"/>
    <property type="match status" value="1"/>
</dbReference>
<dbReference type="NCBIfam" id="TIGR01977">
    <property type="entry name" value="am_tr_V_EF2568"/>
    <property type="match status" value="1"/>
</dbReference>
<dbReference type="EC" id="2.8.1.7" evidence="3"/>
<evidence type="ECO:0000313" key="8">
    <source>
        <dbReference type="Proteomes" id="UP000255234"/>
    </source>
</evidence>
<keyword evidence="4" id="KW-0663">Pyridoxal phosphate</keyword>
<dbReference type="RefSeq" id="WP_115151272.1">
    <property type="nucleotide sequence ID" value="NZ_UGPP01000001.1"/>
</dbReference>
<accession>A0A378NR10</accession>
<proteinExistence type="inferred from homology"/>
<evidence type="ECO:0000256" key="2">
    <source>
        <dbReference type="ARBA" id="ARBA00010447"/>
    </source>
</evidence>
<sequence length="393" mass="44120">MHKIYLDNASTSFPKPPSVAKEVYNFLARNAVNINRGSYNNAYSIEEIVFETRELLKDLFHATDSKNVVFTKNITESLNILLKGFLKPNDHVIISSMEHNAIMRPLTQLTKQNISYTQVPCHIDGTFPLAKLSDCLQENTKLIIVTHASNVCGTILPIEQIGEFCIKHNLKFMVDCAQTAGILPIDMQKMHIEALAFTGHKGLLGPQGIGGFILSEDMIKQIEPLISGGTGSISHTEEIPQFMPDRFEAGTLNLPGIIGLHASLQWLKKITIAKIHEHENLLTNYFLQQIQQLDPDEKYIRLIGKKDTLMRTGVVSIQVLNHELSQIAYDLDDKFQIMTRVGLHCAPQAHKTLGTFPTGTIRFSFGYFNTLKEIDLTIEALTKLILNKDIQNI</sequence>
<dbReference type="SUPFAM" id="SSF53383">
    <property type="entry name" value="PLP-dependent transferases"/>
    <property type="match status" value="1"/>
</dbReference>
<evidence type="ECO:0000256" key="3">
    <source>
        <dbReference type="ARBA" id="ARBA00012239"/>
    </source>
</evidence>
<dbReference type="InterPro" id="IPR015421">
    <property type="entry name" value="PyrdxlP-dep_Trfase_major"/>
</dbReference>
<evidence type="ECO:0000313" key="7">
    <source>
        <dbReference type="EMBL" id="STY70781.1"/>
    </source>
</evidence>
<gene>
    <name evidence="7" type="primary">csd_2</name>
    <name evidence="7" type="ORF">NCTC10571_00924</name>
</gene>
<dbReference type="AlphaFoldDB" id="A0A378NR10"/>
<evidence type="ECO:0000259" key="6">
    <source>
        <dbReference type="Pfam" id="PF00266"/>
    </source>
</evidence>
<dbReference type="PANTHER" id="PTHR43586:SF4">
    <property type="entry name" value="ISOPENICILLIN N EPIMERASE"/>
    <property type="match status" value="1"/>
</dbReference>
<feature type="domain" description="Aminotransferase class V" evidence="6">
    <location>
        <begin position="4"/>
        <end position="375"/>
    </location>
</feature>
<protein>
    <recommendedName>
        <fullName evidence="3">cysteine desulfurase</fullName>
        <ecNumber evidence="3">2.8.1.7</ecNumber>
    </recommendedName>
</protein>
<evidence type="ECO:0000256" key="5">
    <source>
        <dbReference type="ARBA" id="ARBA00050776"/>
    </source>
</evidence>
<keyword evidence="7" id="KW-0808">Transferase</keyword>
<dbReference type="PANTHER" id="PTHR43586">
    <property type="entry name" value="CYSTEINE DESULFURASE"/>
    <property type="match status" value="1"/>
</dbReference>
<dbReference type="InterPro" id="IPR000192">
    <property type="entry name" value="Aminotrans_V_dom"/>
</dbReference>
<organism evidence="7 8">
    <name type="scientific">Megamonas hypermegale</name>
    <dbReference type="NCBI Taxonomy" id="158847"/>
    <lineage>
        <taxon>Bacteria</taxon>
        <taxon>Bacillati</taxon>
        <taxon>Bacillota</taxon>
        <taxon>Negativicutes</taxon>
        <taxon>Selenomonadales</taxon>
        <taxon>Selenomonadaceae</taxon>
        <taxon>Megamonas</taxon>
    </lineage>
</organism>
<reference evidence="7 8" key="1">
    <citation type="submission" date="2018-06" db="EMBL/GenBank/DDBJ databases">
        <authorList>
            <consortium name="Pathogen Informatics"/>
            <person name="Doyle S."/>
        </authorList>
    </citation>
    <scope>NUCLEOTIDE SEQUENCE [LARGE SCALE GENOMIC DNA]</scope>
    <source>
        <strain evidence="7 8">NCTC10571</strain>
    </source>
</reference>
<dbReference type="Gene3D" id="3.40.640.10">
    <property type="entry name" value="Type I PLP-dependent aspartate aminotransferase-like (Major domain)"/>
    <property type="match status" value="1"/>
</dbReference>
<dbReference type="EMBL" id="UGPP01000001">
    <property type="protein sequence ID" value="STY70781.1"/>
    <property type="molecule type" value="Genomic_DNA"/>
</dbReference>
<dbReference type="Proteomes" id="UP000255234">
    <property type="component" value="Unassembled WGS sequence"/>
</dbReference>
<dbReference type="Gene3D" id="3.90.1150.10">
    <property type="entry name" value="Aspartate Aminotransferase, domain 1"/>
    <property type="match status" value="1"/>
</dbReference>
<dbReference type="GO" id="GO:0031071">
    <property type="term" value="F:cysteine desulfurase activity"/>
    <property type="evidence" value="ECO:0007669"/>
    <property type="project" value="UniProtKB-EC"/>
</dbReference>